<evidence type="ECO:0000313" key="2">
    <source>
        <dbReference type="Proteomes" id="UP000287023"/>
    </source>
</evidence>
<dbReference type="EMBL" id="RZHF01000006">
    <property type="protein sequence ID" value="RUR33182.1"/>
    <property type="molecule type" value="Genomic_DNA"/>
</dbReference>
<dbReference type="InterPro" id="IPR036409">
    <property type="entry name" value="Aldolase_II/adducin_N_sf"/>
</dbReference>
<name>A0A433KU09_9GAMM</name>
<gene>
    <name evidence="1" type="ORF">ELY38_06430</name>
</gene>
<organism evidence="1 2">
    <name type="scientific">Vreelandella nanhaiensis</name>
    <dbReference type="NCBI Taxonomy" id="1258546"/>
    <lineage>
        <taxon>Bacteria</taxon>
        <taxon>Pseudomonadati</taxon>
        <taxon>Pseudomonadota</taxon>
        <taxon>Gammaproteobacteria</taxon>
        <taxon>Oceanospirillales</taxon>
        <taxon>Halomonadaceae</taxon>
        <taxon>Vreelandella</taxon>
    </lineage>
</organism>
<accession>A0A433KU09</accession>
<protein>
    <submittedName>
        <fullName evidence="1">Uncharacterized protein</fullName>
    </submittedName>
</protein>
<dbReference type="SUPFAM" id="SSF53639">
    <property type="entry name" value="AraD/HMP-PK domain-like"/>
    <property type="match status" value="1"/>
</dbReference>
<keyword evidence="2" id="KW-1185">Reference proteome</keyword>
<dbReference type="RefSeq" id="WP_127060677.1">
    <property type="nucleotide sequence ID" value="NZ_RZHF01000006.1"/>
</dbReference>
<proteinExistence type="predicted"/>
<comment type="caution">
    <text evidence="1">The sequence shown here is derived from an EMBL/GenBank/DDBJ whole genome shotgun (WGS) entry which is preliminary data.</text>
</comment>
<dbReference type="AlphaFoldDB" id="A0A433KU09"/>
<sequence length="130" mass="14266">MGIMQGIAELGRLQPAASDTQHEGVLVFALEHLEQNVSVLIYTSSDSKRVKAGQVMNSSGNVSVCLEDGNCLITSTHACLARVGPLRISHLNDNDRHLLSGNKPTKVLFMHRYDQTFLAITRRKPARINA</sequence>
<reference evidence="1 2" key="1">
    <citation type="submission" date="2018-12" db="EMBL/GenBank/DDBJ databases">
        <title>three novel Halomonas strain isolated from plants.</title>
        <authorList>
            <person name="Sun C."/>
        </authorList>
    </citation>
    <scope>NUCLEOTIDE SEQUENCE [LARGE SCALE GENOMIC DNA]</scope>
    <source>
        <strain evidence="1 2">JCM 18142</strain>
    </source>
</reference>
<dbReference type="Proteomes" id="UP000287023">
    <property type="component" value="Unassembled WGS sequence"/>
</dbReference>
<dbReference type="OrthoDB" id="5500703at2"/>
<evidence type="ECO:0000313" key="1">
    <source>
        <dbReference type="EMBL" id="RUR33182.1"/>
    </source>
</evidence>